<evidence type="ECO:0000313" key="7">
    <source>
        <dbReference type="Proteomes" id="UP000539538"/>
    </source>
</evidence>
<keyword evidence="3" id="KW-0813">Transport</keyword>
<keyword evidence="7" id="KW-1185">Reference proteome</keyword>
<dbReference type="PANTHER" id="PTHR33376">
    <property type="match status" value="1"/>
</dbReference>
<evidence type="ECO:0000256" key="2">
    <source>
        <dbReference type="ARBA" id="ARBA00009023"/>
    </source>
</evidence>
<accession>A0ABR6KZZ0</accession>
<evidence type="ECO:0000256" key="5">
    <source>
        <dbReference type="SAM" id="SignalP"/>
    </source>
</evidence>
<evidence type="ECO:0000256" key="3">
    <source>
        <dbReference type="ARBA" id="ARBA00022448"/>
    </source>
</evidence>
<dbReference type="EMBL" id="JACHOT010000001">
    <property type="protein sequence ID" value="MBB4650081.1"/>
    <property type="molecule type" value="Genomic_DNA"/>
</dbReference>
<feature type="signal peptide" evidence="5">
    <location>
        <begin position="1"/>
        <end position="25"/>
    </location>
</feature>
<name>A0ABR6KZZ0_9HYPH</name>
<dbReference type="NCBIfam" id="NF037995">
    <property type="entry name" value="TRAP_S1"/>
    <property type="match status" value="1"/>
</dbReference>
<feature type="chain" id="PRO_5047405380" evidence="5">
    <location>
        <begin position="26"/>
        <end position="334"/>
    </location>
</feature>
<dbReference type="Proteomes" id="UP000539538">
    <property type="component" value="Unassembled WGS sequence"/>
</dbReference>
<dbReference type="PIRSF" id="PIRSF006470">
    <property type="entry name" value="DctB"/>
    <property type="match status" value="1"/>
</dbReference>
<dbReference type="InterPro" id="IPR018389">
    <property type="entry name" value="DctP_fam"/>
</dbReference>
<evidence type="ECO:0000256" key="1">
    <source>
        <dbReference type="ARBA" id="ARBA00004196"/>
    </source>
</evidence>
<evidence type="ECO:0000256" key="4">
    <source>
        <dbReference type="ARBA" id="ARBA00022729"/>
    </source>
</evidence>
<organism evidence="6 7">
    <name type="scientific">Aminobacter niigataensis</name>
    <dbReference type="NCBI Taxonomy" id="83265"/>
    <lineage>
        <taxon>Bacteria</taxon>
        <taxon>Pseudomonadati</taxon>
        <taxon>Pseudomonadota</taxon>
        <taxon>Alphaproteobacteria</taxon>
        <taxon>Hyphomicrobiales</taxon>
        <taxon>Phyllobacteriaceae</taxon>
        <taxon>Aminobacter</taxon>
    </lineage>
</organism>
<protein>
    <submittedName>
        <fullName evidence="6">Tripartite ATP-independent transporter DctP family solute receptor</fullName>
    </submittedName>
</protein>
<dbReference type="Pfam" id="PF03480">
    <property type="entry name" value="DctP"/>
    <property type="match status" value="1"/>
</dbReference>
<dbReference type="Gene3D" id="3.40.190.170">
    <property type="entry name" value="Bacterial extracellular solute-binding protein, family 7"/>
    <property type="match status" value="1"/>
</dbReference>
<dbReference type="InterPro" id="IPR038404">
    <property type="entry name" value="TRAP_DctP_sf"/>
</dbReference>
<dbReference type="PANTHER" id="PTHR33376:SF4">
    <property type="entry name" value="SIALIC ACID-BINDING PERIPLASMIC PROTEIN SIAP"/>
    <property type="match status" value="1"/>
</dbReference>
<keyword evidence="4 5" id="KW-0732">Signal</keyword>
<comment type="similarity">
    <text evidence="2">Belongs to the bacterial solute-binding protein 7 family.</text>
</comment>
<proteinExistence type="inferred from homology"/>
<gene>
    <name evidence="6" type="ORF">GGQ99_001803</name>
</gene>
<keyword evidence="6" id="KW-0675">Receptor</keyword>
<dbReference type="CDD" id="cd13679">
    <property type="entry name" value="PBP2_TRAP_YiaO_like"/>
    <property type="match status" value="1"/>
</dbReference>
<dbReference type="InterPro" id="IPR004682">
    <property type="entry name" value="TRAP_DctP"/>
</dbReference>
<comment type="subcellular location">
    <subcellularLocation>
        <location evidence="1">Cell envelope</location>
    </subcellularLocation>
</comment>
<dbReference type="NCBIfam" id="TIGR00787">
    <property type="entry name" value="dctP"/>
    <property type="match status" value="1"/>
</dbReference>
<sequence length="334" mass="35762">MRLKALAFTLAAAVSLIGLAGQASAARLGHGMPAEHPQAVAMKKFAEDVAKATENRVEIQVFDGGILGGDDKMLQAAQSGTLELYIGGVAPLSGKIKEVQIFDFPFMFANREEAGAVLNGPIGRKMLDRMSEIGLTGLAWSEFGFRNLTNGEKPIKSVEDISGLKLRVMQNPVALDTWKALGANAVTMSFSEVFSALETKALDGQENPLAHIYANRIYEVQKYITMTNHVYSPVAIVASKTWFEGLSEADRKAVMTAAADASAYQAKLIAENDGKITDQLKATGVEIDAMPEAELAKMREIVKPVVDKYTASVGADFVTEFTAAVEAARKGAAN</sequence>
<reference evidence="6 7" key="1">
    <citation type="submission" date="2020-08" db="EMBL/GenBank/DDBJ databases">
        <title>Genomic Encyclopedia of Type Strains, Phase IV (KMG-IV): sequencing the most valuable type-strain genomes for metagenomic binning, comparative biology and taxonomic classification.</title>
        <authorList>
            <person name="Goeker M."/>
        </authorList>
    </citation>
    <scope>NUCLEOTIDE SEQUENCE [LARGE SCALE GENOMIC DNA]</scope>
    <source>
        <strain evidence="6 7">DSM 7050</strain>
    </source>
</reference>
<evidence type="ECO:0000313" key="6">
    <source>
        <dbReference type="EMBL" id="MBB4650081.1"/>
    </source>
</evidence>
<dbReference type="RefSeq" id="WP_183262140.1">
    <property type="nucleotide sequence ID" value="NZ_BAAAVZ010000003.1"/>
</dbReference>
<comment type="caution">
    <text evidence="6">The sequence shown here is derived from an EMBL/GenBank/DDBJ whole genome shotgun (WGS) entry which is preliminary data.</text>
</comment>